<dbReference type="PANTHER" id="PTHR10824:SF4">
    <property type="entry name" value="ACYL-COENZYME A THIOESTERASE 1-LIKE"/>
    <property type="match status" value="1"/>
</dbReference>
<feature type="active site" description="Charge relay system" evidence="1">
    <location>
        <position position="233"/>
    </location>
</feature>
<dbReference type="GO" id="GO:0006631">
    <property type="term" value="P:fatty acid metabolic process"/>
    <property type="evidence" value="ECO:0007669"/>
    <property type="project" value="TreeGrafter"/>
</dbReference>
<feature type="active site" description="Charge relay system" evidence="1">
    <location>
        <position position="126"/>
    </location>
</feature>
<evidence type="ECO:0000256" key="1">
    <source>
        <dbReference type="PIRSR" id="PIRSR016521-1"/>
    </source>
</evidence>
<evidence type="ECO:0000313" key="4">
    <source>
        <dbReference type="EMBL" id="PQJ32044.1"/>
    </source>
</evidence>
<keyword evidence="5" id="KW-1185">Reference proteome</keyword>
<keyword evidence="2" id="KW-0812">Transmembrane</keyword>
<evidence type="ECO:0000313" key="5">
    <source>
        <dbReference type="Proteomes" id="UP000239747"/>
    </source>
</evidence>
<proteinExistence type="predicted"/>
<dbReference type="OrthoDB" id="8922993at2"/>
<dbReference type="RefSeq" id="WP_105071140.1">
    <property type="nucleotide sequence ID" value="NZ_MTPW01000001.1"/>
</dbReference>
<comment type="caution">
    <text evidence="4">The sequence shown here is derived from an EMBL/GenBank/DDBJ whole genome shotgun (WGS) entry which is preliminary data.</text>
</comment>
<sequence length="324" mass="36648">MKKKLIILIGILITLILGYLIVDYSLFNGIKSKYINENGFQGNYFTKENIENKTAVILIGGGDWGDYWAQEFAQKDLVGLSLPYSGKENLPQLPEEIKLEYFENAILWLAQQKSVNPEKIVVMGTSRNAELALLIASTYPEIISGVIAYAPSSVSWSNTVLPYNSDTIKPSWTYQGIEVPYIPMKKIKGNNTNQITFLNYWEEGLLKSDIADNAAIKVEQINGHVLLFSGLDDQVWPSAKMAHRIEERLKKHHFNFKLQNVKYKNAGHLISNIPEQKSENRLGTLNINGKTYTYNYGGTNDGDFKAKTDAKIKLTEYLLKLDAR</sequence>
<dbReference type="PANTHER" id="PTHR10824">
    <property type="entry name" value="ACYL-COENZYME A THIOESTERASE-RELATED"/>
    <property type="match status" value="1"/>
</dbReference>
<reference evidence="4 5" key="1">
    <citation type="submission" date="2017-01" db="EMBL/GenBank/DDBJ databases">
        <title>Trade-off between light-utilization and light-protection in marine flavobacteria.</title>
        <authorList>
            <person name="Kumagai Y."/>
            <person name="Yoshizawa S."/>
            <person name="Kogure K."/>
            <person name="Iwasaki W."/>
        </authorList>
    </citation>
    <scope>NUCLEOTIDE SEQUENCE [LARGE SCALE GENOMIC DNA]</scope>
    <source>
        <strain evidence="4 5">KCTC 32109</strain>
    </source>
</reference>
<protein>
    <submittedName>
        <fullName evidence="4">Palmitoyl-CoA hydrolase</fullName>
    </submittedName>
</protein>
<dbReference type="Gene3D" id="3.40.50.1820">
    <property type="entry name" value="alpha/beta hydrolase"/>
    <property type="match status" value="1"/>
</dbReference>
<keyword evidence="2" id="KW-1133">Transmembrane helix</keyword>
<feature type="active site" description="Charge relay system" evidence="1">
    <location>
        <position position="268"/>
    </location>
</feature>
<keyword evidence="2" id="KW-0472">Membrane</keyword>
<dbReference type="PIRSF" id="PIRSF016521">
    <property type="entry name" value="Acyl-CoA_hydro"/>
    <property type="match status" value="1"/>
</dbReference>
<dbReference type="SUPFAM" id="SSF53474">
    <property type="entry name" value="alpha/beta-Hydrolases"/>
    <property type="match status" value="1"/>
</dbReference>
<evidence type="ECO:0000259" key="3">
    <source>
        <dbReference type="Pfam" id="PF08840"/>
    </source>
</evidence>
<dbReference type="GO" id="GO:0047617">
    <property type="term" value="F:fatty acyl-CoA hydrolase activity"/>
    <property type="evidence" value="ECO:0007669"/>
    <property type="project" value="TreeGrafter"/>
</dbReference>
<dbReference type="EMBL" id="MTPW01000001">
    <property type="protein sequence ID" value="PQJ32044.1"/>
    <property type="molecule type" value="Genomic_DNA"/>
</dbReference>
<gene>
    <name evidence="4" type="ORF">BST92_08940</name>
</gene>
<accession>A0A2S7UCA9</accession>
<dbReference type="AlphaFoldDB" id="A0A2S7UCA9"/>
<dbReference type="GO" id="GO:0006637">
    <property type="term" value="P:acyl-CoA metabolic process"/>
    <property type="evidence" value="ECO:0007669"/>
    <property type="project" value="InterPro"/>
</dbReference>
<name>A0A2S7UCA9_9FLAO</name>
<dbReference type="Pfam" id="PF08840">
    <property type="entry name" value="BAAT_C"/>
    <property type="match status" value="1"/>
</dbReference>
<evidence type="ECO:0000256" key="2">
    <source>
        <dbReference type="SAM" id="Phobius"/>
    </source>
</evidence>
<feature type="transmembrane region" description="Helical" evidence="2">
    <location>
        <begin position="5"/>
        <end position="27"/>
    </location>
</feature>
<feature type="domain" description="BAAT/Acyl-CoA thioester hydrolase C-terminal" evidence="3">
    <location>
        <begin position="97"/>
        <end position="271"/>
    </location>
</feature>
<dbReference type="InterPro" id="IPR029058">
    <property type="entry name" value="AB_hydrolase_fold"/>
</dbReference>
<dbReference type="InterPro" id="IPR016662">
    <property type="entry name" value="Acyl-CoA_thioEstase_long-chain"/>
</dbReference>
<organism evidence="4 5">
    <name type="scientific">Nonlabens arenilitoris</name>
    <dbReference type="NCBI Taxonomy" id="1217969"/>
    <lineage>
        <taxon>Bacteria</taxon>
        <taxon>Pseudomonadati</taxon>
        <taxon>Bacteroidota</taxon>
        <taxon>Flavobacteriia</taxon>
        <taxon>Flavobacteriales</taxon>
        <taxon>Flavobacteriaceae</taxon>
        <taxon>Nonlabens</taxon>
    </lineage>
</organism>
<keyword evidence="4" id="KW-0378">Hydrolase</keyword>
<dbReference type="Proteomes" id="UP000239747">
    <property type="component" value="Unassembled WGS sequence"/>
</dbReference>
<dbReference type="InterPro" id="IPR014940">
    <property type="entry name" value="BAAT_C"/>
</dbReference>